<name>A0A3D9YZA2_9HYPH</name>
<evidence type="ECO:0000256" key="2">
    <source>
        <dbReference type="SAM" id="Phobius"/>
    </source>
</evidence>
<dbReference type="Pfam" id="PF09527">
    <property type="entry name" value="ATPase_gene1"/>
    <property type="match status" value="1"/>
</dbReference>
<keyword evidence="4" id="KW-1185">Reference proteome</keyword>
<proteinExistence type="predicted"/>
<evidence type="ECO:0000313" key="3">
    <source>
        <dbReference type="EMBL" id="REF87705.1"/>
    </source>
</evidence>
<keyword evidence="2" id="KW-1133">Transmembrane helix</keyword>
<feature type="region of interest" description="Disordered" evidence="1">
    <location>
        <begin position="1"/>
        <end position="23"/>
    </location>
</feature>
<dbReference type="AlphaFoldDB" id="A0A3D9YZA2"/>
<feature type="transmembrane region" description="Helical" evidence="2">
    <location>
        <begin position="94"/>
        <end position="115"/>
    </location>
</feature>
<reference evidence="3 4" key="1">
    <citation type="submission" date="2018-08" db="EMBL/GenBank/DDBJ databases">
        <title>Genomic Encyclopedia of Type Strains, Phase IV (KMG-IV): sequencing the most valuable type-strain genomes for metagenomic binning, comparative biology and taxonomic classification.</title>
        <authorList>
            <person name="Goeker M."/>
        </authorList>
    </citation>
    <scope>NUCLEOTIDE SEQUENCE [LARGE SCALE GENOMIC DNA]</scope>
    <source>
        <strain evidence="3 4">BW863</strain>
    </source>
</reference>
<feature type="transmembrane region" description="Helical" evidence="2">
    <location>
        <begin position="66"/>
        <end position="88"/>
    </location>
</feature>
<accession>A0A3D9YZA2</accession>
<protein>
    <submittedName>
        <fullName evidence="3">ATP synthase protein I</fullName>
    </submittedName>
</protein>
<sequence>MAKDEGSDGRSEAGHTNGGHDAGEDAALQARLSRLSNALEQHQNSAEPDGIKVPELSGQELSASNIGFRVLVEFFSAILVGTLIGWQIDKWVHTGPIFLIIFLLLGMVAGLVNIYRITAGPKPPRAG</sequence>
<gene>
    <name evidence="3" type="ORF">DES32_1333</name>
</gene>
<evidence type="ECO:0000313" key="4">
    <source>
        <dbReference type="Proteomes" id="UP000256900"/>
    </source>
</evidence>
<organism evidence="3 4">
    <name type="scientific">Methylovirgula ligni</name>
    <dbReference type="NCBI Taxonomy" id="569860"/>
    <lineage>
        <taxon>Bacteria</taxon>
        <taxon>Pseudomonadati</taxon>
        <taxon>Pseudomonadota</taxon>
        <taxon>Alphaproteobacteria</taxon>
        <taxon>Hyphomicrobiales</taxon>
        <taxon>Beijerinckiaceae</taxon>
        <taxon>Methylovirgula</taxon>
    </lineage>
</organism>
<comment type="caution">
    <text evidence="3">The sequence shown here is derived from an EMBL/GenBank/DDBJ whole genome shotgun (WGS) entry which is preliminary data.</text>
</comment>
<dbReference type="OrthoDB" id="15401at2"/>
<keyword evidence="2" id="KW-0812">Transmembrane</keyword>
<dbReference type="EMBL" id="QUMO01000002">
    <property type="protein sequence ID" value="REF87705.1"/>
    <property type="molecule type" value="Genomic_DNA"/>
</dbReference>
<feature type="compositionally biased region" description="Basic and acidic residues" evidence="1">
    <location>
        <begin position="1"/>
        <end position="13"/>
    </location>
</feature>
<dbReference type="Proteomes" id="UP000256900">
    <property type="component" value="Unassembled WGS sequence"/>
</dbReference>
<evidence type="ECO:0000256" key="1">
    <source>
        <dbReference type="SAM" id="MobiDB-lite"/>
    </source>
</evidence>
<dbReference type="InterPro" id="IPR032820">
    <property type="entry name" value="ATPase_put"/>
</dbReference>
<keyword evidence="2" id="KW-0472">Membrane</keyword>